<feature type="domain" description="Pirin C-terminal" evidence="4">
    <location>
        <begin position="184"/>
        <end position="290"/>
    </location>
</feature>
<dbReference type="Proteomes" id="UP001626537">
    <property type="component" value="Chromosome"/>
</dbReference>
<gene>
    <name evidence="5" type="ORF">R0135_11875</name>
</gene>
<dbReference type="Pfam" id="PF05726">
    <property type="entry name" value="Pirin_C"/>
    <property type="match status" value="1"/>
</dbReference>
<dbReference type="InterPro" id="IPR012093">
    <property type="entry name" value="Pirin"/>
</dbReference>
<dbReference type="PANTHER" id="PTHR13903:SF8">
    <property type="entry name" value="PIRIN"/>
    <property type="match status" value="1"/>
</dbReference>
<comment type="similarity">
    <text evidence="1 2">Belongs to the pirin family.</text>
</comment>
<dbReference type="RefSeq" id="WP_407347079.1">
    <property type="nucleotide sequence ID" value="NZ_CP136864.1"/>
</dbReference>
<evidence type="ECO:0000313" key="6">
    <source>
        <dbReference type="Proteomes" id="UP001626537"/>
    </source>
</evidence>
<evidence type="ECO:0000313" key="5">
    <source>
        <dbReference type="EMBL" id="WOJ92480.1"/>
    </source>
</evidence>
<evidence type="ECO:0000256" key="2">
    <source>
        <dbReference type="RuleBase" id="RU003457"/>
    </source>
</evidence>
<dbReference type="Gene3D" id="2.60.120.10">
    <property type="entry name" value="Jelly Rolls"/>
    <property type="match status" value="2"/>
</dbReference>
<organism evidence="5 6">
    <name type="scientific">Congregibacter variabilis</name>
    <dbReference type="NCBI Taxonomy" id="3081200"/>
    <lineage>
        <taxon>Bacteria</taxon>
        <taxon>Pseudomonadati</taxon>
        <taxon>Pseudomonadota</taxon>
        <taxon>Gammaproteobacteria</taxon>
        <taxon>Cellvibrionales</taxon>
        <taxon>Halieaceae</taxon>
        <taxon>Congregibacter</taxon>
    </lineage>
</organism>
<name>A0ABZ0I038_9GAMM</name>
<sequence length="293" mass="31341">MNAKVSIASPVPHQPTVISDPVDPGQLRIGSGFEALTFRHEDFDGLMDPLIMVDHFTMAAPTFGPHGHAGISAVSVLFEDSEGVFNNRDSLGNDIDLMPGDLYWLKAGRGGMHDEKPAPGGRTHGLQMFVNLPAANKYDDPRTLHVKAAQIPTVESERYRVRVVLGESNGVRGASSPALPLTILDAQLRAGGTYSHSVAAGNSAWVHSVSGDSELVIDDQRVSLQQGQAISLRSGGDEVQLKLHSQVGAKIVVVEAAPLRETFVQKGPFAMATEKDVEQIVAAYERGDFGSID</sequence>
<evidence type="ECO:0000259" key="4">
    <source>
        <dbReference type="Pfam" id="PF05726"/>
    </source>
</evidence>
<dbReference type="PIRSF" id="PIRSF006232">
    <property type="entry name" value="Pirin"/>
    <property type="match status" value="1"/>
</dbReference>
<proteinExistence type="inferred from homology"/>
<dbReference type="InterPro" id="IPR008778">
    <property type="entry name" value="Pirin_C_dom"/>
</dbReference>
<keyword evidence="6" id="KW-1185">Reference proteome</keyword>
<accession>A0ABZ0I038</accession>
<evidence type="ECO:0000259" key="3">
    <source>
        <dbReference type="Pfam" id="PF02678"/>
    </source>
</evidence>
<evidence type="ECO:0000256" key="1">
    <source>
        <dbReference type="ARBA" id="ARBA00008416"/>
    </source>
</evidence>
<dbReference type="PANTHER" id="PTHR13903">
    <property type="entry name" value="PIRIN-RELATED"/>
    <property type="match status" value="1"/>
</dbReference>
<protein>
    <submittedName>
        <fullName evidence="5">Pirin-like C-terminal cupin domain-containing protein</fullName>
    </submittedName>
</protein>
<dbReference type="Pfam" id="PF02678">
    <property type="entry name" value="Pirin"/>
    <property type="match status" value="1"/>
</dbReference>
<dbReference type="InterPro" id="IPR011051">
    <property type="entry name" value="RmlC_Cupin_sf"/>
</dbReference>
<feature type="domain" description="Pirin N-terminal" evidence="3">
    <location>
        <begin position="52"/>
        <end position="130"/>
    </location>
</feature>
<dbReference type="InterPro" id="IPR014710">
    <property type="entry name" value="RmlC-like_jellyroll"/>
</dbReference>
<dbReference type="InterPro" id="IPR003829">
    <property type="entry name" value="Pirin_N_dom"/>
</dbReference>
<dbReference type="SUPFAM" id="SSF51182">
    <property type="entry name" value="RmlC-like cupins"/>
    <property type="match status" value="1"/>
</dbReference>
<dbReference type="EMBL" id="CP136864">
    <property type="protein sequence ID" value="WOJ92480.1"/>
    <property type="molecule type" value="Genomic_DNA"/>
</dbReference>
<reference evidence="5 6" key="1">
    <citation type="submission" date="2023-10" db="EMBL/GenBank/DDBJ databases">
        <title>Two novel species belonging to the OM43/NOR5 clade.</title>
        <authorList>
            <person name="Park M."/>
        </authorList>
    </citation>
    <scope>NUCLEOTIDE SEQUENCE [LARGE SCALE GENOMIC DNA]</scope>
    <source>
        <strain evidence="5 6">IMCC43200</strain>
    </source>
</reference>